<proteinExistence type="inferred from homology"/>
<dbReference type="InterPro" id="IPR001463">
    <property type="entry name" value="Na/Ala_symport"/>
</dbReference>
<accession>A0A432MH75</accession>
<dbReference type="AlphaFoldDB" id="A0A432MH75"/>
<keyword evidence="3 8" id="KW-0813">Transport</keyword>
<evidence type="ECO:0000313" key="10">
    <source>
        <dbReference type="Proteomes" id="UP000280296"/>
    </source>
</evidence>
<evidence type="ECO:0000256" key="5">
    <source>
        <dbReference type="ARBA" id="ARBA00022692"/>
    </source>
</evidence>
<keyword evidence="5 8" id="KW-0812">Transmembrane</keyword>
<organism evidence="9 10">
    <name type="scientific">Tautonia sociabilis</name>
    <dbReference type="NCBI Taxonomy" id="2080755"/>
    <lineage>
        <taxon>Bacteria</taxon>
        <taxon>Pseudomonadati</taxon>
        <taxon>Planctomycetota</taxon>
        <taxon>Planctomycetia</taxon>
        <taxon>Isosphaerales</taxon>
        <taxon>Isosphaeraceae</taxon>
        <taxon>Tautonia</taxon>
    </lineage>
</organism>
<dbReference type="GO" id="GO:0005283">
    <property type="term" value="F:amino acid:sodium symporter activity"/>
    <property type="evidence" value="ECO:0007669"/>
    <property type="project" value="InterPro"/>
</dbReference>
<evidence type="ECO:0000256" key="4">
    <source>
        <dbReference type="ARBA" id="ARBA00022475"/>
    </source>
</evidence>
<evidence type="ECO:0000256" key="7">
    <source>
        <dbReference type="ARBA" id="ARBA00023136"/>
    </source>
</evidence>
<feature type="transmembrane region" description="Helical" evidence="8">
    <location>
        <begin position="149"/>
        <end position="168"/>
    </location>
</feature>
<protein>
    <submittedName>
        <fullName evidence="9">Sodium:alanine symporter family protein</fullName>
    </submittedName>
</protein>
<evidence type="ECO:0000256" key="3">
    <source>
        <dbReference type="ARBA" id="ARBA00022448"/>
    </source>
</evidence>
<dbReference type="RefSeq" id="WP_126726440.1">
    <property type="nucleotide sequence ID" value="NZ_RYZH01000031.1"/>
</dbReference>
<reference evidence="9 10" key="1">
    <citation type="submission" date="2018-12" db="EMBL/GenBank/DDBJ databases">
        <authorList>
            <person name="Toschakov S.V."/>
        </authorList>
    </citation>
    <scope>NUCLEOTIDE SEQUENCE [LARGE SCALE GENOMIC DNA]</scope>
    <source>
        <strain evidence="9 10">GM2012</strain>
    </source>
</reference>
<dbReference type="NCBIfam" id="TIGR00835">
    <property type="entry name" value="agcS"/>
    <property type="match status" value="1"/>
</dbReference>
<keyword evidence="6 8" id="KW-1133">Transmembrane helix</keyword>
<dbReference type="PANTHER" id="PTHR30330">
    <property type="entry name" value="AGSS FAMILY TRANSPORTER, SODIUM-ALANINE"/>
    <property type="match status" value="1"/>
</dbReference>
<comment type="caution">
    <text evidence="9">The sequence shown here is derived from an EMBL/GenBank/DDBJ whole genome shotgun (WGS) entry which is preliminary data.</text>
</comment>
<comment type="similarity">
    <text evidence="2 8">Belongs to the alanine or glycine:cation symporter (AGCS) (TC 2.A.25) family.</text>
</comment>
<name>A0A432MH75_9BACT</name>
<dbReference type="EMBL" id="RYZH01000031">
    <property type="protein sequence ID" value="RUL86442.1"/>
    <property type="molecule type" value="Genomic_DNA"/>
</dbReference>
<dbReference type="Proteomes" id="UP000280296">
    <property type="component" value="Unassembled WGS sequence"/>
</dbReference>
<keyword evidence="4 8" id="KW-1003">Cell membrane</keyword>
<dbReference type="GO" id="GO:0005886">
    <property type="term" value="C:plasma membrane"/>
    <property type="evidence" value="ECO:0007669"/>
    <property type="project" value="UniProtKB-SubCell"/>
</dbReference>
<evidence type="ECO:0000256" key="6">
    <source>
        <dbReference type="ARBA" id="ARBA00022989"/>
    </source>
</evidence>
<dbReference type="OrthoDB" id="9804874at2"/>
<feature type="transmembrane region" description="Helical" evidence="8">
    <location>
        <begin position="188"/>
        <end position="210"/>
    </location>
</feature>
<evidence type="ECO:0000256" key="8">
    <source>
        <dbReference type="RuleBase" id="RU363064"/>
    </source>
</evidence>
<dbReference type="PANTHER" id="PTHR30330:SF3">
    <property type="entry name" value="TRANSCRIPTIONAL REGULATOR, LRP FAMILY"/>
    <property type="match status" value="1"/>
</dbReference>
<dbReference type="PRINTS" id="PR00175">
    <property type="entry name" value="NAALASMPORT"/>
</dbReference>
<keyword evidence="8" id="KW-0769">Symport</keyword>
<dbReference type="Pfam" id="PF01235">
    <property type="entry name" value="Na_Ala_symp"/>
    <property type="match status" value="1"/>
</dbReference>
<keyword evidence="7 8" id="KW-0472">Membrane</keyword>
<dbReference type="Gene3D" id="1.20.1740.10">
    <property type="entry name" value="Amino acid/polyamine transporter I"/>
    <property type="match status" value="1"/>
</dbReference>
<feature type="transmembrane region" description="Helical" evidence="8">
    <location>
        <begin position="12"/>
        <end position="34"/>
    </location>
</feature>
<sequence length="584" mass="61578">MDTYNQVMNDVIGALWSTPTFFALLGTGILFTIWSKFIQFRALTHGVKVLRGTYDDKSDPGAINHFQALSAALSGTVGLGNIGGVALAIGIGGPGALFWMWVTGFLGMAIKAVEVTLAMIYRDTSDPENPHGGAMYVIKRGFGDRVGGWARPVAWAIGAIFCVTLLISTMTGGNMFQAWNVASITNTYFGVPTIVTGIVLAMITGTVIIGGIKRIGDVAGRLVPFMCGLYLLAGVAVLILKAADVPALLAMVVREAFNPTEAGGAFLGATAWFGLTTGLRRALFSNEAGQGTSPIAHSAAKTNEPVREGVVAGLEPFIDTCLVCTLTALVILVTGTWNREAAGPFEGQIALVEGADGSLEVLADTSIESLPDLPAPDRWTEGNSFFLVAEVAETSGDTGSNLVRVPGTVVSDGNGGLRISWGDLPAEASDGATLVDTGVYRDLVGAALTGLAFDRAVPGLGKWLVTAACWLFAISTLISWAYYGEQGIVYLFSEKAVPAYKVVFCLATVVVTLPNFIRTDTQLGNLADLGTGVMLVANVPIILAMSYQAMNAFNDYFRRMRLGEMEGPHEAPPIIDVVEGRDVE</sequence>
<keyword evidence="10" id="KW-1185">Reference proteome</keyword>
<feature type="transmembrane region" description="Helical" evidence="8">
    <location>
        <begin position="498"/>
        <end position="517"/>
    </location>
</feature>
<feature type="transmembrane region" description="Helical" evidence="8">
    <location>
        <begin position="222"/>
        <end position="242"/>
    </location>
</feature>
<gene>
    <name evidence="9" type="ORF">TsocGM_15830</name>
</gene>
<reference evidence="9 10" key="2">
    <citation type="submission" date="2019-01" db="EMBL/GenBank/DDBJ databases">
        <title>Tautonia sociabilis, a novel thermotolerant planctomycete of Isosphaeraceae family, isolated from a 4000 m deep subterranean habitat.</title>
        <authorList>
            <person name="Kovaleva O.L."/>
            <person name="Elcheninov A.G."/>
            <person name="Van Heerden E."/>
            <person name="Toshchakov S.V."/>
            <person name="Novikov A."/>
            <person name="Bonch-Osmolovskaya E.A."/>
            <person name="Kublanov I.V."/>
        </authorList>
    </citation>
    <scope>NUCLEOTIDE SEQUENCE [LARGE SCALE GENOMIC DNA]</scope>
    <source>
        <strain evidence="9 10">GM2012</strain>
    </source>
</reference>
<evidence type="ECO:0000256" key="2">
    <source>
        <dbReference type="ARBA" id="ARBA00009261"/>
    </source>
</evidence>
<evidence type="ECO:0000313" key="9">
    <source>
        <dbReference type="EMBL" id="RUL86442.1"/>
    </source>
</evidence>
<feature type="transmembrane region" description="Helical" evidence="8">
    <location>
        <begin position="529"/>
        <end position="550"/>
    </location>
</feature>
<comment type="subcellular location">
    <subcellularLocation>
        <location evidence="1 8">Cell membrane</location>
        <topology evidence="1 8">Multi-pass membrane protein</topology>
    </subcellularLocation>
</comment>
<feature type="transmembrane region" description="Helical" evidence="8">
    <location>
        <begin position="463"/>
        <end position="483"/>
    </location>
</feature>
<feature type="transmembrane region" description="Helical" evidence="8">
    <location>
        <begin position="68"/>
        <end position="92"/>
    </location>
</feature>
<evidence type="ECO:0000256" key="1">
    <source>
        <dbReference type="ARBA" id="ARBA00004651"/>
    </source>
</evidence>